<dbReference type="InterPro" id="IPR040503">
    <property type="entry name" value="TRHO_N"/>
</dbReference>
<protein>
    <recommendedName>
        <fullName evidence="1">tRNA uridine(34) hydroxylase</fullName>
        <ecNumber evidence="1">1.14.-.-</ecNumber>
    </recommendedName>
    <alternativeName>
        <fullName evidence="1">tRNA hydroxylation protein O</fullName>
    </alternativeName>
</protein>
<dbReference type="PANTHER" id="PTHR43268:SF3">
    <property type="entry name" value="RHODANESE-LIKE DOMAIN-CONTAINING PROTEIN 7-RELATED"/>
    <property type="match status" value="1"/>
</dbReference>
<proteinExistence type="inferred from homology"/>
<dbReference type="PROSITE" id="PS50206">
    <property type="entry name" value="RHODANESE_3"/>
    <property type="match status" value="1"/>
</dbReference>
<dbReference type="SUPFAM" id="SSF52821">
    <property type="entry name" value="Rhodanese/Cell cycle control phosphatase"/>
    <property type="match status" value="1"/>
</dbReference>
<evidence type="ECO:0000313" key="3">
    <source>
        <dbReference type="EMBL" id="MBS2126449.1"/>
    </source>
</evidence>
<dbReference type="InterPro" id="IPR022111">
    <property type="entry name" value="Rhodanese_C"/>
</dbReference>
<feature type="domain" description="Rhodanese" evidence="2">
    <location>
        <begin position="139"/>
        <end position="233"/>
    </location>
</feature>
<keyword evidence="1" id="KW-0560">Oxidoreductase</keyword>
<sequence length="326" mass="38300">MNNHTTTNYLQKSTPEDQYQVILYYHYTKLQDIVAFHKQHFKYCQKLGLLGRIILSEEGINGTLSGITKNLQTYMNDLKKDSRFSDIVFKISSINDHIFPRLSVKVKKELVNLNLKEDINILENKGKYLKPQAFYQTMQEENVLILDVRNYYEYDLGHFRNAYNPKIKNFRDLPAWVEQNTKLLQNKKILTYCTGGVRCEKFSSFLEKKGFNEVYQLEGGIISYSQNPQTQGALWNGQVYVFDQRITLSVNQKKHIIVGKDYFDQTPCERYINCSNPQCNKQILCHELNEHKYLGACCQKCRLHPKNRYLLKKQNQSLSKNKMSIS</sequence>
<dbReference type="Pfam" id="PF12368">
    <property type="entry name" value="Rhodanese_C"/>
    <property type="match status" value="1"/>
</dbReference>
<dbReference type="Proteomes" id="UP000811481">
    <property type="component" value="Unassembled WGS sequence"/>
</dbReference>
<evidence type="ECO:0000256" key="1">
    <source>
        <dbReference type="HAMAP-Rule" id="MF_00469"/>
    </source>
</evidence>
<dbReference type="Gene3D" id="3.30.70.100">
    <property type="match status" value="1"/>
</dbReference>
<reference evidence="3" key="1">
    <citation type="submission" date="2021-04" db="EMBL/GenBank/DDBJ databases">
        <title>Draft genome sequence of StrPh-CL8, a phytoplasma strain causing strawberry phyllody in Chile.</title>
        <authorList>
            <person name="Cui W."/>
            <person name="Zamorano A."/>
            <person name="Fiore N."/>
        </authorList>
    </citation>
    <scope>NUCLEOTIDE SEQUENCE [LARGE SCALE GENOMIC DNA]</scope>
    <source>
        <strain evidence="3">StrPh-Cl</strain>
    </source>
</reference>
<dbReference type="Pfam" id="PF17773">
    <property type="entry name" value="UPF0176_N"/>
    <property type="match status" value="1"/>
</dbReference>
<dbReference type="SMART" id="SM00450">
    <property type="entry name" value="RHOD"/>
    <property type="match status" value="1"/>
</dbReference>
<evidence type="ECO:0000313" key="4">
    <source>
        <dbReference type="Proteomes" id="UP000811481"/>
    </source>
</evidence>
<comment type="similarity">
    <text evidence="1">Belongs to the TrhO family.</text>
</comment>
<dbReference type="InterPro" id="IPR020936">
    <property type="entry name" value="TrhO"/>
</dbReference>
<dbReference type="Gene3D" id="3.40.250.10">
    <property type="entry name" value="Rhodanese-like domain"/>
    <property type="match status" value="1"/>
</dbReference>
<dbReference type="RefSeq" id="WP_212331695.1">
    <property type="nucleotide sequence ID" value="NZ_JAGVRH010000005.1"/>
</dbReference>
<comment type="caution">
    <text evidence="3">The sequence shown here is derived from an EMBL/GenBank/DDBJ whole genome shotgun (WGS) entry which is preliminary data.</text>
</comment>
<keyword evidence="1" id="KW-0819">tRNA processing</keyword>
<gene>
    <name evidence="1" type="primary">trhO</name>
    <name evidence="3" type="ORF">J8J04_01965</name>
</gene>
<dbReference type="NCBIfam" id="NF001135">
    <property type="entry name" value="PRK00142.1-3"/>
    <property type="match status" value="1"/>
</dbReference>
<dbReference type="PANTHER" id="PTHR43268">
    <property type="entry name" value="THIOSULFATE SULFURTRANSFERASE/RHODANESE-LIKE DOMAIN-CONTAINING PROTEIN 2"/>
    <property type="match status" value="1"/>
</dbReference>
<evidence type="ECO:0000259" key="2">
    <source>
        <dbReference type="PROSITE" id="PS50206"/>
    </source>
</evidence>
<dbReference type="InterPro" id="IPR036873">
    <property type="entry name" value="Rhodanese-like_dom_sf"/>
</dbReference>
<keyword evidence="4" id="KW-1185">Reference proteome</keyword>
<dbReference type="EMBL" id="JAGVRH010000005">
    <property type="protein sequence ID" value="MBS2126449.1"/>
    <property type="molecule type" value="Genomic_DNA"/>
</dbReference>
<dbReference type="EC" id="1.14.-.-" evidence="1"/>
<dbReference type="InterPro" id="IPR001763">
    <property type="entry name" value="Rhodanese-like_dom"/>
</dbReference>
<dbReference type="CDD" id="cd01518">
    <property type="entry name" value="RHOD_YceA"/>
    <property type="match status" value="1"/>
</dbReference>
<accession>A0ABS5K3U1</accession>
<dbReference type="HAMAP" id="MF_00469">
    <property type="entry name" value="TrhO"/>
    <property type="match status" value="1"/>
</dbReference>
<comment type="function">
    <text evidence="1">Catalyzes oxygen-dependent 5-hydroxyuridine (ho5U) modification at position 34 in tRNAs.</text>
</comment>
<comment type="catalytic activity">
    <reaction evidence="1">
        <text>uridine(34) in tRNA + AH2 + O2 = 5-hydroxyuridine(34) in tRNA + A + H2O</text>
        <dbReference type="Rhea" id="RHEA:64224"/>
        <dbReference type="Rhea" id="RHEA-COMP:11727"/>
        <dbReference type="Rhea" id="RHEA-COMP:13381"/>
        <dbReference type="ChEBI" id="CHEBI:13193"/>
        <dbReference type="ChEBI" id="CHEBI:15377"/>
        <dbReference type="ChEBI" id="CHEBI:15379"/>
        <dbReference type="ChEBI" id="CHEBI:17499"/>
        <dbReference type="ChEBI" id="CHEBI:65315"/>
        <dbReference type="ChEBI" id="CHEBI:136877"/>
    </reaction>
</comment>
<organism evidence="3 4">
    <name type="scientific">'Fragaria x ananassa' phyllody phytoplasma</name>
    <dbReference type="NCBI Taxonomy" id="2358428"/>
    <lineage>
        <taxon>Bacteria</taxon>
        <taxon>Bacillati</taxon>
        <taxon>Mycoplasmatota</taxon>
        <taxon>Mollicutes</taxon>
        <taxon>Acholeplasmatales</taxon>
        <taxon>Acholeplasmataceae</taxon>
        <taxon>Candidatus Phytoplasma</taxon>
        <taxon>16SrXIII (Mexican periwinkle virescence group)</taxon>
    </lineage>
</organism>
<name>A0ABS5K3U1_9MOLU</name>
<dbReference type="Pfam" id="PF00581">
    <property type="entry name" value="Rhodanese"/>
    <property type="match status" value="1"/>
</dbReference>